<gene>
    <name evidence="3" type="ORF">EQP59_02145</name>
</gene>
<name>A0A410JQ73_ORNRH</name>
<evidence type="ECO:0000313" key="3">
    <source>
        <dbReference type="EMBL" id="QAR30241.1"/>
    </source>
</evidence>
<keyword evidence="1" id="KW-0175">Coiled coil</keyword>
<keyword evidence="2" id="KW-0472">Membrane</keyword>
<sequence>MEILNRDKRRKAFLFFILFFVASVAILIAAITFNIYFPFKENALLKHENQRIEKEMQTQDNFSYQLEKVKAAVDSLGTSGYKDDFFNEKLALSILADMYKQLPKDTLKNKNMYNNTIIAYKQLIDAKKQIKQLSIEQKTMDSLSTINKKLKEEYDKIKIDLEVCKQLYQVQ</sequence>
<keyword evidence="2" id="KW-1133">Transmembrane helix</keyword>
<feature type="coiled-coil region" evidence="1">
    <location>
        <begin position="140"/>
        <end position="167"/>
    </location>
</feature>
<dbReference type="AlphaFoldDB" id="A0A410JQ73"/>
<evidence type="ECO:0000313" key="4">
    <source>
        <dbReference type="Proteomes" id="UP000287701"/>
    </source>
</evidence>
<feature type="transmembrane region" description="Helical" evidence="2">
    <location>
        <begin position="12"/>
        <end position="37"/>
    </location>
</feature>
<evidence type="ECO:0008006" key="5">
    <source>
        <dbReference type="Google" id="ProtNLM"/>
    </source>
</evidence>
<dbReference type="Pfam" id="PF17561">
    <property type="entry name" value="TssO"/>
    <property type="match status" value="1"/>
</dbReference>
<keyword evidence="2" id="KW-0812">Transmembrane</keyword>
<dbReference type="Proteomes" id="UP000287701">
    <property type="component" value="Chromosome"/>
</dbReference>
<evidence type="ECO:0000256" key="2">
    <source>
        <dbReference type="SAM" id="Phobius"/>
    </source>
</evidence>
<proteinExistence type="predicted"/>
<accession>A0A410JQ73</accession>
<reference evidence="3 4" key="1">
    <citation type="submission" date="2019-01" db="EMBL/GenBank/DDBJ databases">
        <title>Whole Genome of Ornithobacterium rhinotracheale FARPER-174b.</title>
        <authorList>
            <person name="Tataje-Lavanda L.A."/>
            <person name="Montalvan A."/>
            <person name="Montesinos R."/>
            <person name="Zimic M."/>
            <person name="Fernandez-Sanchez M."/>
            <person name="Fernandez-Diaz M."/>
        </authorList>
    </citation>
    <scope>NUCLEOTIDE SEQUENCE [LARGE SCALE GENOMIC DNA]</scope>
    <source>
        <strain evidence="3 4">FARPER-174b</strain>
    </source>
</reference>
<dbReference type="RefSeq" id="WP_128500743.1">
    <property type="nucleotide sequence ID" value="NZ_CP035107.1"/>
</dbReference>
<dbReference type="InterPro" id="IPR039449">
    <property type="entry name" value="TssO"/>
</dbReference>
<dbReference type="EMBL" id="CP035107">
    <property type="protein sequence ID" value="QAR30241.1"/>
    <property type="molecule type" value="Genomic_DNA"/>
</dbReference>
<evidence type="ECO:0000256" key="1">
    <source>
        <dbReference type="SAM" id="Coils"/>
    </source>
</evidence>
<organism evidence="3 4">
    <name type="scientific">Ornithobacterium rhinotracheale</name>
    <dbReference type="NCBI Taxonomy" id="28251"/>
    <lineage>
        <taxon>Bacteria</taxon>
        <taxon>Pseudomonadati</taxon>
        <taxon>Bacteroidota</taxon>
        <taxon>Flavobacteriia</taxon>
        <taxon>Flavobacteriales</taxon>
        <taxon>Weeksellaceae</taxon>
        <taxon>Ornithobacterium</taxon>
    </lineage>
</organism>
<dbReference type="OrthoDB" id="656843at2"/>
<protein>
    <recommendedName>
        <fullName evidence="5">Type VI secretion system transmembrane protein TssO</fullName>
    </recommendedName>
</protein>